<dbReference type="CDD" id="cd14066">
    <property type="entry name" value="STKc_IRAK"/>
    <property type="match status" value="1"/>
</dbReference>
<dbReference type="OrthoDB" id="1720310at2759"/>
<evidence type="ECO:0000256" key="5">
    <source>
        <dbReference type="ARBA" id="ARBA00022729"/>
    </source>
</evidence>
<evidence type="ECO:0000256" key="9">
    <source>
        <dbReference type="ARBA" id="ARBA00022989"/>
    </source>
</evidence>
<dbReference type="FunFam" id="2.60.120.430:FF:000007">
    <property type="entry name" value="FERONIA receptor-like kinase"/>
    <property type="match status" value="1"/>
</dbReference>
<dbReference type="SUPFAM" id="SSF56112">
    <property type="entry name" value="Protein kinase-like (PK-like)"/>
    <property type="match status" value="1"/>
</dbReference>
<accession>A0A6P6SSV4</accession>
<dbReference type="PROSITE" id="PS00108">
    <property type="entry name" value="PROTEIN_KINASE_ST"/>
    <property type="match status" value="1"/>
</dbReference>
<keyword evidence="6 12" id="KW-0547">Nucleotide-binding</keyword>
<keyword evidence="5" id="KW-0732">Signal</keyword>
<evidence type="ECO:0000256" key="1">
    <source>
        <dbReference type="ARBA" id="ARBA00004479"/>
    </source>
</evidence>
<dbReference type="GO" id="GO:0010038">
    <property type="term" value="P:response to metal ion"/>
    <property type="evidence" value="ECO:0007669"/>
    <property type="project" value="UniProtKB-ARBA"/>
</dbReference>
<dbReference type="InterPro" id="IPR011009">
    <property type="entry name" value="Kinase-like_dom_sf"/>
</dbReference>
<dbReference type="InterPro" id="IPR001245">
    <property type="entry name" value="Ser-Thr/Tyr_kinase_cat_dom"/>
</dbReference>
<keyword evidence="3" id="KW-0808">Transferase</keyword>
<reference evidence="16" key="1">
    <citation type="journal article" date="2025" name="Foods">
        <title>Unveiling the Microbial Signatures of Arabica Coffee Cherries: Insights into Ripeness Specific Diversity, Functional Traits, and Implications for Quality and Safety.</title>
        <authorList>
            <consortium name="RefSeq"/>
            <person name="Tenea G.N."/>
            <person name="Cifuentes V."/>
            <person name="Reyes P."/>
            <person name="Cevallos-Vallejos M."/>
        </authorList>
    </citation>
    <scope>NUCLEOTIDE SEQUENCE [LARGE SCALE GENOMIC DNA]</scope>
</reference>
<name>A0A6P6SSV4_COFAR</name>
<gene>
    <name evidence="17" type="primary">LOC113694170</name>
</gene>
<dbReference type="InterPro" id="IPR000719">
    <property type="entry name" value="Prot_kinase_dom"/>
</dbReference>
<feature type="transmembrane region" description="Helical" evidence="14">
    <location>
        <begin position="524"/>
        <end position="546"/>
    </location>
</feature>
<protein>
    <submittedName>
        <fullName evidence="17">Receptor-like protein kinase FERONIA</fullName>
    </submittedName>
</protein>
<keyword evidence="8 12" id="KW-0067">ATP-binding</keyword>
<keyword evidence="4 14" id="KW-0812">Transmembrane</keyword>
<dbReference type="Gene3D" id="3.30.200.20">
    <property type="entry name" value="Phosphorylase Kinase, domain 1"/>
    <property type="match status" value="1"/>
</dbReference>
<dbReference type="FunFam" id="3.30.200.20:FF:000039">
    <property type="entry name" value="receptor-like protein kinase FERONIA"/>
    <property type="match status" value="1"/>
</dbReference>
<comment type="subcellular location">
    <subcellularLocation>
        <location evidence="1">Membrane</location>
        <topology evidence="1">Single-pass type I membrane protein</topology>
    </subcellularLocation>
</comment>
<keyword evidence="10 14" id="KW-0472">Membrane</keyword>
<sequence length="944" mass="105167">MLILLPFRYSSELGTLNSTTFLKDKWRNPNPTLQWNNDQFFHQKSELAFELFLGVLACELACETIWISSVWISIMFLFLVFLCFLFNLLFVIASTGSTPPYTPTDYILINCGSSSNSTSVDGRKWDGDVGSKFSPNDMANISSAVTATELDSSVSGVPFSSARIIRSQFSYTFPVSLGKKFLRLYFYPTSYSGSLNTTDSFFNVTANNYTLLSNFSAYLTVSSKGFSPPFVFEEHTINSVVKEYILNIQDMDQFLNVTFLPSSNSYAFVNGIEVVSTPEDLYMGNHDMLSNPLKFVAYPNVQFEFDQNKTAFEALYRLNVGGNAVSEVEDSGMFRRWTSDFKFLWGADEGNQLSDSDSAIKYTTETPNYTAPPVVFATARAMGKFSTSFNLSWMFPVDSGFYYLMRLHFCEISPDLITAENQRMFKIFIGDRIAEPEADVIHWAGGPEVPVFRDYLVFVPNPPDYRQTKQDLFLALHPNLDTKPKYADAILNGLELFKLNNTDGSLDGTNHDPKGNRGKSRVPFAAIGGGSAGGAAMVLIIGFLFFRWRWKRRVTDVDKKTAPNPSWTPLSTPPGSTKTGASGSSSLRRFLLEEIGSATANFDAKFVIGTGGFGNVYKGYIDNNLTTVAIKRLNPSSRQGAREFQTEIELLSNLRHLHLVSLIGYCDEKGEMILVYDYMANGTLRDHLYRTDNPPLPWKQRLQICIGAAKGLDYLHTGTKHTIIHRDVKSTNILLDEAWVAKVSDFGLSKLGPSGIYSHISTQVKGSFGYIDPEYYTRQQLTDKSDVYSFGVVLLEVLCGRAPIILDLPQEQVNLAEWAKQCYKKGIIHRVVDPDVKGEIAPQCLRIFAETAINCLKDQGIQRPGMDDVVGGLEFALQVQEAAENEGGRPDPFPLHMDGGDVQNMTDDDTDVTSESGGDQDSAGKIEMVFTTWTSTTSGDNFKV</sequence>
<dbReference type="GO" id="GO:0004714">
    <property type="term" value="F:transmembrane receptor protein tyrosine kinase activity"/>
    <property type="evidence" value="ECO:0007669"/>
    <property type="project" value="InterPro"/>
</dbReference>
<reference evidence="17" key="2">
    <citation type="submission" date="2025-08" db="UniProtKB">
        <authorList>
            <consortium name="RefSeq"/>
        </authorList>
    </citation>
    <scope>IDENTIFICATION</scope>
    <source>
        <tissue evidence="17">Leaves</tissue>
    </source>
</reference>
<dbReference type="GO" id="GO:0016020">
    <property type="term" value="C:membrane"/>
    <property type="evidence" value="ECO:0007669"/>
    <property type="project" value="UniProtKB-SubCell"/>
</dbReference>
<dbReference type="FunFam" id="1.10.510.10:FF:000252">
    <property type="entry name" value="Receptor-like protein kinase FERONIA"/>
    <property type="match status" value="1"/>
</dbReference>
<dbReference type="PANTHER" id="PTHR34590:SF5">
    <property type="entry name" value="OS04G0586500 PROTEIN"/>
    <property type="match status" value="1"/>
</dbReference>
<evidence type="ECO:0000256" key="2">
    <source>
        <dbReference type="ARBA" id="ARBA00022527"/>
    </source>
</evidence>
<keyword evidence="16" id="KW-1185">Reference proteome</keyword>
<evidence type="ECO:0000256" key="12">
    <source>
        <dbReference type="PROSITE-ProRule" id="PRU10141"/>
    </source>
</evidence>
<dbReference type="FunFam" id="2.60.120.430:FF:000003">
    <property type="entry name" value="FERONIA receptor-like kinase"/>
    <property type="match status" value="1"/>
</dbReference>
<keyword evidence="7" id="KW-0418">Kinase</keyword>
<evidence type="ECO:0000256" key="8">
    <source>
        <dbReference type="ARBA" id="ARBA00022840"/>
    </source>
</evidence>
<dbReference type="Gene3D" id="1.10.510.10">
    <property type="entry name" value="Transferase(Phosphotransferase) domain 1"/>
    <property type="match status" value="1"/>
</dbReference>
<dbReference type="InterPro" id="IPR045272">
    <property type="entry name" value="ANXUR1/2-like"/>
</dbReference>
<evidence type="ECO:0000256" key="6">
    <source>
        <dbReference type="ARBA" id="ARBA00022741"/>
    </source>
</evidence>
<evidence type="ECO:0000259" key="15">
    <source>
        <dbReference type="PROSITE" id="PS50011"/>
    </source>
</evidence>
<evidence type="ECO:0000256" key="10">
    <source>
        <dbReference type="ARBA" id="ARBA00023136"/>
    </source>
</evidence>
<evidence type="ECO:0000313" key="16">
    <source>
        <dbReference type="Proteomes" id="UP001652660"/>
    </source>
</evidence>
<evidence type="ECO:0000256" key="7">
    <source>
        <dbReference type="ARBA" id="ARBA00022777"/>
    </source>
</evidence>
<dbReference type="GO" id="GO:0005524">
    <property type="term" value="F:ATP binding"/>
    <property type="evidence" value="ECO:0007669"/>
    <property type="project" value="UniProtKB-UniRule"/>
</dbReference>
<dbReference type="InterPro" id="IPR024788">
    <property type="entry name" value="Malectin-like_Carb-bd_dom"/>
</dbReference>
<feature type="region of interest" description="Disordered" evidence="13">
    <location>
        <begin position="559"/>
        <end position="583"/>
    </location>
</feature>
<feature type="compositionally biased region" description="Low complexity" evidence="13">
    <location>
        <begin position="573"/>
        <end position="583"/>
    </location>
</feature>
<dbReference type="Gene3D" id="2.60.120.430">
    <property type="entry name" value="Galactose-binding lectin"/>
    <property type="match status" value="2"/>
</dbReference>
<evidence type="ECO:0000256" key="11">
    <source>
        <dbReference type="ARBA" id="ARBA00023180"/>
    </source>
</evidence>
<keyword evidence="9 14" id="KW-1133">Transmembrane helix</keyword>
<feature type="binding site" evidence="12">
    <location>
        <position position="631"/>
    </location>
    <ligand>
        <name>ATP</name>
        <dbReference type="ChEBI" id="CHEBI:30616"/>
    </ligand>
</feature>
<evidence type="ECO:0000256" key="3">
    <source>
        <dbReference type="ARBA" id="ARBA00022679"/>
    </source>
</evidence>
<feature type="region of interest" description="Disordered" evidence="13">
    <location>
        <begin position="883"/>
        <end position="924"/>
    </location>
</feature>
<feature type="transmembrane region" description="Helical" evidence="14">
    <location>
        <begin position="74"/>
        <end position="93"/>
    </location>
</feature>
<dbReference type="Pfam" id="PF07714">
    <property type="entry name" value="PK_Tyr_Ser-Thr"/>
    <property type="match status" value="1"/>
</dbReference>
<evidence type="ECO:0000256" key="14">
    <source>
        <dbReference type="SAM" id="Phobius"/>
    </source>
</evidence>
<evidence type="ECO:0000256" key="4">
    <source>
        <dbReference type="ARBA" id="ARBA00022692"/>
    </source>
</evidence>
<dbReference type="Pfam" id="PF12819">
    <property type="entry name" value="Malectin_like"/>
    <property type="match status" value="1"/>
</dbReference>
<dbReference type="InterPro" id="IPR008271">
    <property type="entry name" value="Ser/Thr_kinase_AS"/>
</dbReference>
<dbReference type="GO" id="GO:0004674">
    <property type="term" value="F:protein serine/threonine kinase activity"/>
    <property type="evidence" value="ECO:0007669"/>
    <property type="project" value="UniProtKB-KW"/>
</dbReference>
<proteinExistence type="predicted"/>
<dbReference type="Proteomes" id="UP001652660">
    <property type="component" value="Chromosome 6c"/>
</dbReference>
<keyword evidence="2" id="KW-0723">Serine/threonine-protein kinase</keyword>
<dbReference type="AlphaFoldDB" id="A0A6P6SSV4"/>
<dbReference type="GeneID" id="113694170"/>
<dbReference type="PANTHER" id="PTHR34590">
    <property type="entry name" value="OS03G0124300 PROTEIN-RELATED"/>
    <property type="match status" value="1"/>
</dbReference>
<dbReference type="InterPro" id="IPR017441">
    <property type="entry name" value="Protein_kinase_ATP_BS"/>
</dbReference>
<evidence type="ECO:0000256" key="13">
    <source>
        <dbReference type="SAM" id="MobiDB-lite"/>
    </source>
</evidence>
<dbReference type="RefSeq" id="XP_027068836.1">
    <property type="nucleotide sequence ID" value="XM_027213035.2"/>
</dbReference>
<keyword evidence="11" id="KW-0325">Glycoprotein</keyword>
<dbReference type="PROSITE" id="PS00107">
    <property type="entry name" value="PROTEIN_KINASE_ATP"/>
    <property type="match status" value="1"/>
</dbReference>
<feature type="domain" description="Protein kinase" evidence="15">
    <location>
        <begin position="602"/>
        <end position="876"/>
    </location>
</feature>
<dbReference type="SMART" id="SM00220">
    <property type="entry name" value="S_TKc"/>
    <property type="match status" value="1"/>
</dbReference>
<evidence type="ECO:0000313" key="17">
    <source>
        <dbReference type="RefSeq" id="XP_027068836.1"/>
    </source>
</evidence>
<organism evidence="16 17">
    <name type="scientific">Coffea arabica</name>
    <name type="common">Arabian coffee</name>
    <dbReference type="NCBI Taxonomy" id="13443"/>
    <lineage>
        <taxon>Eukaryota</taxon>
        <taxon>Viridiplantae</taxon>
        <taxon>Streptophyta</taxon>
        <taxon>Embryophyta</taxon>
        <taxon>Tracheophyta</taxon>
        <taxon>Spermatophyta</taxon>
        <taxon>Magnoliopsida</taxon>
        <taxon>eudicotyledons</taxon>
        <taxon>Gunneridae</taxon>
        <taxon>Pentapetalae</taxon>
        <taxon>asterids</taxon>
        <taxon>lamiids</taxon>
        <taxon>Gentianales</taxon>
        <taxon>Rubiaceae</taxon>
        <taxon>Ixoroideae</taxon>
        <taxon>Gardenieae complex</taxon>
        <taxon>Bertiereae - Coffeeae clade</taxon>
        <taxon>Coffeeae</taxon>
        <taxon>Coffea</taxon>
    </lineage>
</organism>
<dbReference type="PROSITE" id="PS50011">
    <property type="entry name" value="PROTEIN_KINASE_DOM"/>
    <property type="match status" value="1"/>
</dbReference>